<feature type="region of interest" description="Disordered" evidence="2">
    <location>
        <begin position="270"/>
        <end position="376"/>
    </location>
</feature>
<evidence type="ECO:0000313" key="3">
    <source>
        <dbReference type="EMBL" id="KAJ7333950.1"/>
    </source>
</evidence>
<feature type="region of interest" description="Disordered" evidence="2">
    <location>
        <begin position="1"/>
        <end position="83"/>
    </location>
</feature>
<feature type="region of interest" description="Disordered" evidence="2">
    <location>
        <begin position="478"/>
        <end position="519"/>
    </location>
</feature>
<dbReference type="AlphaFoldDB" id="A0AAD6ZQ74"/>
<feature type="compositionally biased region" description="Basic residues" evidence="2">
    <location>
        <begin position="335"/>
        <end position="344"/>
    </location>
</feature>
<evidence type="ECO:0000313" key="4">
    <source>
        <dbReference type="Proteomes" id="UP001218218"/>
    </source>
</evidence>
<feature type="compositionally biased region" description="Basic residues" evidence="2">
    <location>
        <begin position="1"/>
        <end position="10"/>
    </location>
</feature>
<evidence type="ECO:0000256" key="2">
    <source>
        <dbReference type="SAM" id="MobiDB-lite"/>
    </source>
</evidence>
<proteinExistence type="predicted"/>
<sequence length="519" mass="56590">MAHTKNKSTPKSKPTLATAPGPAKATRKKTPTEKGKAHQAAVKRASTKNKTVDELDSDDDVADDSEDPDIQEGGGRPDRTLSFDWSDHTLSESLLALIYESRDIKRALYLPPGPNASTANGGGRTKTAAHWQLCLKLYSSHPKYAAVLAAVVTAKDRTVYANKIKNRLRAMAKLTRNFMNEMGETGAGIRSAAEIDMSVTNSFTTKWQEILPIAPWFFEMREPIAQRPNLVPAGLGNSASGIDDDVLGTGAPPPYDSDSDTAALEIPAQTLDVDISSDGDVEGRTLSKINDDDEHFPPPDQLSSSFVSSDRDYHPSDSLDGNKLEDADEEDVDKKKKKRSKGKGRIGQTPALPGTSTPASTPVPSTGSKASKKSKVVEFAEIAKTEELTRQKELELATLRAKQSLKALEEVKRALDKKREDRKREDKMARQEERRAKLKMREMKLQHLHELRMAQLAGSSSHAGRFFDPPLSMYASSVAQHSHADSEYGDLGSVSGGAGSSTESSFDVDYQLPSFPPFP</sequence>
<dbReference type="Proteomes" id="UP001218218">
    <property type="component" value="Unassembled WGS sequence"/>
</dbReference>
<evidence type="ECO:0000256" key="1">
    <source>
        <dbReference type="SAM" id="Coils"/>
    </source>
</evidence>
<dbReference type="EMBL" id="JARIHO010000033">
    <property type="protein sequence ID" value="KAJ7333950.1"/>
    <property type="molecule type" value="Genomic_DNA"/>
</dbReference>
<feature type="compositionally biased region" description="Low complexity" evidence="2">
    <location>
        <begin position="353"/>
        <end position="368"/>
    </location>
</feature>
<reference evidence="3" key="1">
    <citation type="submission" date="2023-03" db="EMBL/GenBank/DDBJ databases">
        <title>Massive genome expansion in bonnet fungi (Mycena s.s.) driven by repeated elements and novel gene families across ecological guilds.</title>
        <authorList>
            <consortium name="Lawrence Berkeley National Laboratory"/>
            <person name="Harder C.B."/>
            <person name="Miyauchi S."/>
            <person name="Viragh M."/>
            <person name="Kuo A."/>
            <person name="Thoen E."/>
            <person name="Andreopoulos B."/>
            <person name="Lu D."/>
            <person name="Skrede I."/>
            <person name="Drula E."/>
            <person name="Henrissat B."/>
            <person name="Morin E."/>
            <person name="Kohler A."/>
            <person name="Barry K."/>
            <person name="LaButti K."/>
            <person name="Morin E."/>
            <person name="Salamov A."/>
            <person name="Lipzen A."/>
            <person name="Mereny Z."/>
            <person name="Hegedus B."/>
            <person name="Baldrian P."/>
            <person name="Stursova M."/>
            <person name="Weitz H."/>
            <person name="Taylor A."/>
            <person name="Grigoriev I.V."/>
            <person name="Nagy L.G."/>
            <person name="Martin F."/>
            <person name="Kauserud H."/>
        </authorList>
    </citation>
    <scope>NUCLEOTIDE SEQUENCE</scope>
    <source>
        <strain evidence="3">CBHHK002</strain>
    </source>
</reference>
<feature type="region of interest" description="Disordered" evidence="2">
    <location>
        <begin position="242"/>
        <end position="261"/>
    </location>
</feature>
<comment type="caution">
    <text evidence="3">The sequence shown here is derived from an EMBL/GenBank/DDBJ whole genome shotgun (WGS) entry which is preliminary data.</text>
</comment>
<feature type="compositionally biased region" description="Basic and acidic residues" evidence="2">
    <location>
        <begin position="309"/>
        <end position="325"/>
    </location>
</feature>
<feature type="compositionally biased region" description="Acidic residues" evidence="2">
    <location>
        <begin position="54"/>
        <end position="70"/>
    </location>
</feature>
<name>A0AAD6ZQ74_9AGAR</name>
<accession>A0AAD6ZQ74</accession>
<protein>
    <submittedName>
        <fullName evidence="3">Uncharacterized protein</fullName>
    </submittedName>
</protein>
<keyword evidence="1" id="KW-0175">Coiled coil</keyword>
<organism evidence="3 4">
    <name type="scientific">Mycena albidolilacea</name>
    <dbReference type="NCBI Taxonomy" id="1033008"/>
    <lineage>
        <taxon>Eukaryota</taxon>
        <taxon>Fungi</taxon>
        <taxon>Dikarya</taxon>
        <taxon>Basidiomycota</taxon>
        <taxon>Agaricomycotina</taxon>
        <taxon>Agaricomycetes</taxon>
        <taxon>Agaricomycetidae</taxon>
        <taxon>Agaricales</taxon>
        <taxon>Marasmiineae</taxon>
        <taxon>Mycenaceae</taxon>
        <taxon>Mycena</taxon>
    </lineage>
</organism>
<keyword evidence="4" id="KW-1185">Reference proteome</keyword>
<feature type="coiled-coil region" evidence="1">
    <location>
        <begin position="382"/>
        <end position="435"/>
    </location>
</feature>
<gene>
    <name evidence="3" type="ORF">DFH08DRAFT_814020</name>
</gene>